<organism evidence="2 3">
    <name type="scientific">Mesorhizobium onobrychidis</name>
    <dbReference type="NCBI Taxonomy" id="2775404"/>
    <lineage>
        <taxon>Bacteria</taxon>
        <taxon>Pseudomonadati</taxon>
        <taxon>Pseudomonadota</taxon>
        <taxon>Alphaproteobacteria</taxon>
        <taxon>Hyphomicrobiales</taxon>
        <taxon>Phyllobacteriaceae</taxon>
        <taxon>Mesorhizobium</taxon>
    </lineage>
</organism>
<geneLocation type="plasmid" evidence="2 3">
    <name>pOM4</name>
</geneLocation>
<keyword evidence="3" id="KW-1185">Reference proteome</keyword>
<dbReference type="InterPro" id="IPR025248">
    <property type="entry name" value="DUF4007"/>
</dbReference>
<evidence type="ECO:0000259" key="1">
    <source>
        <dbReference type="Pfam" id="PF13182"/>
    </source>
</evidence>
<evidence type="ECO:0000313" key="3">
    <source>
        <dbReference type="Proteomes" id="UP001058098"/>
    </source>
</evidence>
<proteinExistence type="predicted"/>
<keyword evidence="2" id="KW-0614">Plasmid</keyword>
<gene>
    <name evidence="2" type="ORF">IHQ72_35565</name>
</gene>
<evidence type="ECO:0000313" key="2">
    <source>
        <dbReference type="EMBL" id="UVC19382.1"/>
    </source>
</evidence>
<dbReference type="Proteomes" id="UP001058098">
    <property type="component" value="Plasmid pOM4"/>
</dbReference>
<dbReference type="EMBL" id="CP062230">
    <property type="protein sequence ID" value="UVC19382.1"/>
    <property type="molecule type" value="Genomic_DNA"/>
</dbReference>
<protein>
    <submittedName>
        <fullName evidence="2">DUF4007 family protein</fullName>
    </submittedName>
</protein>
<sequence>MDDPEAKLQVAGHETFPCRYGWLKKSFDAAVQDRDNGDTESVNIFLPDLAIADFGVGKNMVASMRHWSLACGVLEPVGSKKGRMDVLAATRLGEMLFGELDPYLEQPGSLWLLHWRLVSAPGRATTWYYGFNEFNDPVFTKDSLSARLFARLDELRESGRLATGRIARTTVDRDAECFIRTYAVRTGKKGVTEDGLECPFAELGLVTPLVGGALQFRRGAKPSLPDEIFAAGLIEFWQARFAKRGSLSIETVTHEPGSPGRAFGLDEESVAERLERMGDVTAGAIQWDEGAGIRQVSVHKDLGALDPLEVARPALRFLAEAA</sequence>
<accession>A0ABY5R9R6</accession>
<name>A0ABY5R9R6_9HYPH</name>
<dbReference type="Pfam" id="PF13182">
    <property type="entry name" value="DUF4007"/>
    <property type="match status" value="1"/>
</dbReference>
<reference evidence="2" key="1">
    <citation type="submission" date="2020-09" db="EMBL/GenBank/DDBJ databases">
        <title>Rhizobia associated with sainfoin plants.</title>
        <authorList>
            <person name="Asharfi S."/>
            <person name="Kuzmanovic N."/>
            <person name="Bunk B."/>
            <person name="Sproeer C."/>
            <person name="Becker M."/>
            <person name="Thuenen T."/>
        </authorList>
    </citation>
    <scope>NUCLEOTIDE SEQUENCE</scope>
    <source>
        <strain evidence="2">OM4</strain>
        <plasmid evidence="2">pOM4</plasmid>
    </source>
</reference>
<dbReference type="RefSeq" id="WP_258124249.1">
    <property type="nucleotide sequence ID" value="NZ_CP062230.1"/>
</dbReference>
<feature type="domain" description="DUF4007" evidence="1">
    <location>
        <begin position="11"/>
        <end position="302"/>
    </location>
</feature>